<dbReference type="InterPro" id="IPR023405">
    <property type="entry name" value="Topo_IA_core_domain"/>
</dbReference>
<keyword evidence="6 12" id="KW-0413">Isomerase</keyword>
<dbReference type="InterPro" id="IPR013825">
    <property type="entry name" value="Topo_IA_cen_sub2"/>
</dbReference>
<dbReference type="GO" id="GO:0043597">
    <property type="term" value="C:cytoplasmic replication fork"/>
    <property type="evidence" value="ECO:0007669"/>
    <property type="project" value="TreeGrafter"/>
</dbReference>
<comment type="catalytic activity">
    <reaction evidence="1">
        <text>ATP-independent breakage of single-stranded DNA, followed by passage and rejoining.</text>
        <dbReference type="EC" id="5.6.2.1"/>
    </reaction>
</comment>
<dbReference type="AlphaFoldDB" id="A0AA47JMJ6"/>
<dbReference type="InterPro" id="IPR013497">
    <property type="entry name" value="Topo_IA_cen"/>
</dbReference>
<comment type="similarity">
    <text evidence="2">Belongs to the type IA topoisomerase family.</text>
</comment>
<keyword evidence="4" id="KW-0799">Topoisomerase</keyword>
<evidence type="ECO:0000256" key="6">
    <source>
        <dbReference type="ARBA" id="ARBA00023235"/>
    </source>
</evidence>
<dbReference type="EMBL" id="CP114196">
    <property type="protein sequence ID" value="WAT93620.1"/>
    <property type="molecule type" value="Genomic_DNA"/>
</dbReference>
<dbReference type="Gene3D" id="1.10.290.10">
    <property type="entry name" value="Topoisomerase I, domain 4"/>
    <property type="match status" value="1"/>
</dbReference>
<evidence type="ECO:0000256" key="2">
    <source>
        <dbReference type="ARBA" id="ARBA00009446"/>
    </source>
</evidence>
<sequence length="871" mass="97817">MWVAIAEKSSQAEKIASALNLRKQGGLYSGFYKGQELILWYAAGHFLELSPPTEQIQNFSWNDPRTHERIPRKVPYKVCPDIPARDGYPARKPGERIQLLKQYVDKATLVIGATDPDREGEVIYRSILDFLKYDGPLKRVWLTKGLSKDAIQTSFDEMVDASQYYGEYLAGSSRRMADYAAMVLTATYTYYSRRGMLGKYLGSGDKKSSTTSVGRVQSTVVGFTYHRHQERANFKSVTHFRPVPLIRCNGAVSFEGRYLPEIKDSDYDSPIPGVKWDEKNLASKISPDMSEEEVEELTINNRPKPLYIDKSIMMDFTERLKQACILDLDINESMATSAPPKPLSLTKLQSLISNASATDVLNAAQRLYDSGFITYPRGEEQEISDKDYNPRDIADKCTQLAKWDQFGQAALKIAAIQTGQDDTCASFKPSCYTPGDKIHDALAPVVIPKPGELQGLDLQVFEEITSHYLQAHLPPSKYLVQEGVLKFDTHGLFGEPVSSFKITKRSCIETGWEHYFKGKETVQTISLNDLDKSNVSIPDVELKESTTTKPPLFTEASLLFAMYHAAKFEPNPILRNSLKESKGIGTPATRPTQIATILMREFVAYTSKGKNPSIDITPKGIELYKALPDSYKSPGTTAKWELKLSDMSKLPQREAEAASLEFINTQIENTEKLIGFLNKNLFDKTPRDGVNPNMPLSNQTKDKLQKRCKGLGLPMPRQALASEAKARQWLREHPWLVTDAMRRKISQICSFKKIQPPALKMTDFGKALEFIKVHEDDVPSTPSKKFLDYAKQLESKTGLKIPSQAISNAKLLSKYVEEAKRIKKPSKKTIAAINELAKKLNVRVPASELENDERAKNILSRMKAMIATASK</sequence>
<dbReference type="SMART" id="SM00436">
    <property type="entry name" value="TOP1Bc"/>
    <property type="match status" value="1"/>
</dbReference>
<reference evidence="12" key="1">
    <citation type="submission" date="2022-12" db="EMBL/GenBank/DDBJ databases">
        <title>Vibrio parahaemolyticus become highly virulent by producing novel Tc toxins.</title>
        <authorList>
            <person name="Yang F."/>
            <person name="You Y."/>
            <person name="Lai Q."/>
            <person name="Xu L."/>
            <person name="Li F."/>
        </authorList>
    </citation>
    <scope>NUCLEOTIDE SEQUENCE</scope>
    <source>
        <strain evidence="12">Vp-HL-202005</strain>
        <plasmid evidence="12">pHLA</plasmid>
    </source>
</reference>
<dbReference type="Pfam" id="PF01131">
    <property type="entry name" value="Topoisom_bac"/>
    <property type="match status" value="1"/>
</dbReference>
<evidence type="ECO:0000313" key="13">
    <source>
        <dbReference type="Proteomes" id="UP001156560"/>
    </source>
</evidence>
<accession>A0AA47JMJ6</accession>
<dbReference type="SUPFAM" id="SSF56712">
    <property type="entry name" value="Prokaryotic type I DNA topoisomerase"/>
    <property type="match status" value="1"/>
</dbReference>
<dbReference type="SMART" id="SM00493">
    <property type="entry name" value="TOPRIM"/>
    <property type="match status" value="1"/>
</dbReference>
<evidence type="ECO:0000313" key="12">
    <source>
        <dbReference type="EMBL" id="WAT93620.1"/>
    </source>
</evidence>
<geneLocation type="plasmid" evidence="12 13">
    <name>pHLA</name>
</geneLocation>
<evidence type="ECO:0000256" key="7">
    <source>
        <dbReference type="ARBA" id="ARBA00030003"/>
    </source>
</evidence>
<dbReference type="GO" id="GO:0003917">
    <property type="term" value="F:DNA topoisomerase type I (single strand cut, ATP-independent) activity"/>
    <property type="evidence" value="ECO:0007669"/>
    <property type="project" value="UniProtKB-EC"/>
</dbReference>
<dbReference type="InterPro" id="IPR006171">
    <property type="entry name" value="TOPRIM_dom"/>
</dbReference>
<dbReference type="InterPro" id="IPR000380">
    <property type="entry name" value="Topo_IA"/>
</dbReference>
<dbReference type="SMART" id="SM00437">
    <property type="entry name" value="TOP1Ac"/>
    <property type="match status" value="1"/>
</dbReference>
<dbReference type="GO" id="GO:0006310">
    <property type="term" value="P:DNA recombination"/>
    <property type="evidence" value="ECO:0007669"/>
    <property type="project" value="TreeGrafter"/>
</dbReference>
<evidence type="ECO:0000256" key="10">
    <source>
        <dbReference type="ARBA" id="ARBA00032877"/>
    </source>
</evidence>
<keyword evidence="12" id="KW-0614">Plasmid</keyword>
<dbReference type="PANTHER" id="PTHR11390:SF21">
    <property type="entry name" value="DNA TOPOISOMERASE 3-ALPHA"/>
    <property type="match status" value="1"/>
</dbReference>
<dbReference type="Gene3D" id="1.10.460.10">
    <property type="entry name" value="Topoisomerase I, domain 2"/>
    <property type="match status" value="1"/>
</dbReference>
<proteinExistence type="inferred from homology"/>
<dbReference type="PROSITE" id="PS52039">
    <property type="entry name" value="TOPO_IA_2"/>
    <property type="match status" value="1"/>
</dbReference>
<dbReference type="EC" id="5.6.2.1" evidence="3"/>
<keyword evidence="5" id="KW-0238">DNA-binding</keyword>
<dbReference type="PRINTS" id="PR00417">
    <property type="entry name" value="PRTPISMRASEI"/>
</dbReference>
<dbReference type="InterPro" id="IPR003602">
    <property type="entry name" value="Topo_IA_DNA-bd_dom"/>
</dbReference>
<dbReference type="Proteomes" id="UP001156560">
    <property type="component" value="Plasmid pHLA"/>
</dbReference>
<dbReference type="RefSeq" id="WP_025633988.1">
    <property type="nucleotide sequence ID" value="NZ_CP114196.1"/>
</dbReference>
<evidence type="ECO:0000256" key="9">
    <source>
        <dbReference type="ARBA" id="ARBA00032235"/>
    </source>
</evidence>
<evidence type="ECO:0000256" key="3">
    <source>
        <dbReference type="ARBA" id="ARBA00012891"/>
    </source>
</evidence>
<dbReference type="GO" id="GO:0003677">
    <property type="term" value="F:DNA binding"/>
    <property type="evidence" value="ECO:0007669"/>
    <property type="project" value="UniProtKB-KW"/>
</dbReference>
<feature type="domain" description="Topo IA-type catalytic" evidence="11">
    <location>
        <begin position="164"/>
        <end position="669"/>
    </location>
</feature>
<dbReference type="InterPro" id="IPR003601">
    <property type="entry name" value="Topo_IA_2"/>
</dbReference>
<protein>
    <recommendedName>
        <fullName evidence="3">DNA topoisomerase</fullName>
        <ecNumber evidence="3">5.6.2.1</ecNumber>
    </recommendedName>
    <alternativeName>
        <fullName evidence="10">Omega-protein</fullName>
    </alternativeName>
    <alternativeName>
        <fullName evidence="9">Relaxing enzyme</fullName>
    </alternativeName>
    <alternativeName>
        <fullName evidence="7">Swivelase</fullName>
    </alternativeName>
    <alternativeName>
        <fullName evidence="8">Untwisting enzyme</fullName>
    </alternativeName>
</protein>
<dbReference type="Gene3D" id="2.70.20.10">
    <property type="entry name" value="Topoisomerase I, domain 3"/>
    <property type="match status" value="1"/>
</dbReference>
<organism evidence="12 13">
    <name type="scientific">Vibrio parahaemolyticus</name>
    <dbReference type="NCBI Taxonomy" id="670"/>
    <lineage>
        <taxon>Bacteria</taxon>
        <taxon>Pseudomonadati</taxon>
        <taxon>Pseudomonadota</taxon>
        <taxon>Gammaproteobacteria</taxon>
        <taxon>Vibrionales</taxon>
        <taxon>Vibrionaceae</taxon>
        <taxon>Vibrio</taxon>
    </lineage>
</organism>
<dbReference type="Gene3D" id="3.40.50.140">
    <property type="match status" value="1"/>
</dbReference>
<dbReference type="PANTHER" id="PTHR11390">
    <property type="entry name" value="PROKARYOTIC DNA TOPOISOMERASE"/>
    <property type="match status" value="1"/>
</dbReference>
<evidence type="ECO:0000256" key="4">
    <source>
        <dbReference type="ARBA" id="ARBA00023029"/>
    </source>
</evidence>
<dbReference type="InterPro" id="IPR013824">
    <property type="entry name" value="Topo_IA_cen_sub1"/>
</dbReference>
<dbReference type="GO" id="GO:0006265">
    <property type="term" value="P:DNA topological change"/>
    <property type="evidence" value="ECO:0007669"/>
    <property type="project" value="InterPro"/>
</dbReference>
<evidence type="ECO:0000256" key="8">
    <source>
        <dbReference type="ARBA" id="ARBA00031985"/>
    </source>
</evidence>
<name>A0AA47JMJ6_VIBPH</name>
<dbReference type="InterPro" id="IPR013826">
    <property type="entry name" value="Topo_IA_cen_sub3"/>
</dbReference>
<evidence type="ECO:0000256" key="1">
    <source>
        <dbReference type="ARBA" id="ARBA00000213"/>
    </source>
</evidence>
<evidence type="ECO:0000256" key="5">
    <source>
        <dbReference type="ARBA" id="ARBA00023125"/>
    </source>
</evidence>
<evidence type="ECO:0000259" key="11">
    <source>
        <dbReference type="PROSITE" id="PS52039"/>
    </source>
</evidence>
<gene>
    <name evidence="12" type="ORF">O1Q84_26235</name>
</gene>
<dbReference type="GO" id="GO:0006281">
    <property type="term" value="P:DNA repair"/>
    <property type="evidence" value="ECO:0007669"/>
    <property type="project" value="TreeGrafter"/>
</dbReference>
<dbReference type="Pfam" id="PF01751">
    <property type="entry name" value="Toprim"/>
    <property type="match status" value="1"/>
</dbReference>